<sequence length="136" mass="15172">MKFYETKIDCQKNGVHQITDWVRQCIADSGVKSGIAVISAPHTTSGISLTPYMLHDYDLQDVQIQLDVIVPQRVDYTHQFDTPADAAGHTKSAMMGTNTTLIVEDGKPVLGHSQGIFFYEFDGPRLQKCYLSVYSD</sequence>
<dbReference type="PANTHER" id="PTHR30615">
    <property type="entry name" value="UNCHARACTERIZED PROTEIN YJBQ-RELATED"/>
    <property type="match status" value="1"/>
</dbReference>
<dbReference type="NCBIfam" id="TIGR00149">
    <property type="entry name" value="TIGR00149_YjbQ"/>
    <property type="match status" value="1"/>
</dbReference>
<name>A0A1C6FLF2_9FIRM</name>
<dbReference type="EMBL" id="FMHG01000001">
    <property type="protein sequence ID" value="SCJ33807.1"/>
    <property type="molecule type" value="Genomic_DNA"/>
</dbReference>
<dbReference type="Gene3D" id="2.60.120.460">
    <property type="entry name" value="YjbQ-like"/>
    <property type="match status" value="1"/>
</dbReference>
<dbReference type="InterPro" id="IPR035917">
    <property type="entry name" value="YjbQ-like_sf"/>
</dbReference>
<accession>A0A1C6FLF2</accession>
<dbReference type="SUPFAM" id="SSF111038">
    <property type="entry name" value="YjbQ-like"/>
    <property type="match status" value="1"/>
</dbReference>
<organism evidence="2">
    <name type="scientific">uncultured Anaerotruncus sp</name>
    <dbReference type="NCBI Taxonomy" id="905011"/>
    <lineage>
        <taxon>Bacteria</taxon>
        <taxon>Bacillati</taxon>
        <taxon>Bacillota</taxon>
        <taxon>Clostridia</taxon>
        <taxon>Eubacteriales</taxon>
        <taxon>Oscillospiraceae</taxon>
        <taxon>Anaerotruncus</taxon>
        <taxon>environmental samples</taxon>
    </lineage>
</organism>
<evidence type="ECO:0000256" key="1">
    <source>
        <dbReference type="ARBA" id="ARBA00005534"/>
    </source>
</evidence>
<reference evidence="2" key="1">
    <citation type="submission" date="2015-09" db="EMBL/GenBank/DDBJ databases">
        <authorList>
            <consortium name="Pathogen Informatics"/>
        </authorList>
    </citation>
    <scope>NUCLEOTIDE SEQUENCE</scope>
    <source>
        <strain evidence="2">2789STDY5834896</strain>
    </source>
</reference>
<dbReference type="PANTHER" id="PTHR30615:SF8">
    <property type="entry name" value="UPF0047 PROTEIN C4A8.02C"/>
    <property type="match status" value="1"/>
</dbReference>
<gene>
    <name evidence="2" type="ORF">SAMEA3545359_00022</name>
</gene>
<dbReference type="AlphaFoldDB" id="A0A1C6FLF2"/>
<dbReference type="Pfam" id="PF01894">
    <property type="entry name" value="YjbQ"/>
    <property type="match status" value="1"/>
</dbReference>
<dbReference type="InterPro" id="IPR001602">
    <property type="entry name" value="UPF0047_YjbQ-like"/>
</dbReference>
<comment type="similarity">
    <text evidence="1">Belongs to the UPF0047 family.</text>
</comment>
<proteinExistence type="inferred from homology"/>
<evidence type="ECO:0000313" key="2">
    <source>
        <dbReference type="EMBL" id="SCJ33807.1"/>
    </source>
</evidence>
<protein>
    <submittedName>
        <fullName evidence="2">Uncharacterized conserved protein</fullName>
    </submittedName>
</protein>